<dbReference type="Pfam" id="PF03477">
    <property type="entry name" value="ATP-cone"/>
    <property type="match status" value="1"/>
</dbReference>
<evidence type="ECO:0000313" key="8">
    <source>
        <dbReference type="EMBL" id="KOA81888.1"/>
    </source>
</evidence>
<dbReference type="GO" id="GO:0031250">
    <property type="term" value="C:anaerobic ribonucleoside-triphosphate reductase complex"/>
    <property type="evidence" value="ECO:0007669"/>
    <property type="project" value="TreeGrafter"/>
</dbReference>
<protein>
    <submittedName>
        <fullName evidence="8">Ribonucleoside-triphosphate reductase</fullName>
    </submittedName>
</protein>
<name>A0A9Q1UWD6_CLOBO</name>
<comment type="caution">
    <text evidence="8">The sequence shown here is derived from an EMBL/GenBank/DDBJ whole genome shotgun (WGS) entry which is preliminary data.</text>
</comment>
<evidence type="ECO:0000256" key="1">
    <source>
        <dbReference type="ARBA" id="ARBA00022741"/>
    </source>
</evidence>
<evidence type="ECO:0000256" key="4">
    <source>
        <dbReference type="PROSITE-ProRule" id="PRU00492"/>
    </source>
</evidence>
<feature type="modified residue" description="Glycine radical" evidence="5">
    <location>
        <position position="678"/>
    </location>
</feature>
<dbReference type="RefSeq" id="WP_013720844.1">
    <property type="nucleotide sequence ID" value="NZ_LGVO01000037.1"/>
</dbReference>
<evidence type="ECO:0000256" key="3">
    <source>
        <dbReference type="ARBA" id="ARBA00022840"/>
    </source>
</evidence>
<feature type="domain" description="ATP-cone" evidence="7">
    <location>
        <begin position="3"/>
        <end position="90"/>
    </location>
</feature>
<dbReference type="AlphaFoldDB" id="A0A9Q1UWD6"/>
<dbReference type="Pfam" id="PF13597">
    <property type="entry name" value="NRDD"/>
    <property type="match status" value="1"/>
</dbReference>
<keyword evidence="1 4" id="KW-0547">Nucleotide-binding</keyword>
<sequence>MIKTVIKRDGREVDFNINRIVNAIELAMKDTKQGVDKELSVHIANDISKINKDKMTVEEIQDLVEDKLMDSKKDVAKEYIKYRNERTKERDSKSNVFEKMQDTFDMKSEDNRDNANKAGDKLQTYRAMIADIACREFARTKTIPEKILREHKKTIYQHDENYMCLPFFNCILIDYRDMLKNGFKVGMTPIETPKSITTAIAILSQIVAHVSSNCYGGNTLAEIDEGLEIYAKRSYKKHFRTGMKWLKNKKKAKKYAWEKLEKEVYDACQGFEYEIQTLTNSRGEVPFLTITFGKGRGKFCRLIQESYLKVRINGLTGGITPVFPKICFILKRGLNLEPQDPQYDIYQLALKCTSKRIYPDYLMYDKIVEVTGDFKSPMSCRSFLSTYKDENGHIKTDGRFNQGVCSINLVRIAIQSKGDENKFFELLHNALDLTKEALMFRHSMLKGIKAKQAPILYMNGAVARLNPEDTIDKLLYNNYSSISIGYVGLHNCMVALYGKSYYESEEMLEKGTKIMQCLRAYCDKAKEETTIGFSLYSTPAETLATKFCKEDVKDFGLIEGVNDQGYYENSFHYPSNKDITPFEKIDLESHYSKIASGGAIQYVEFGNMENNLEALEKIVTYAYDKCHYFGVNVRPDRCLKCGYKGVINPQHETENDYICPQCGNTDPLTMNICIRLCGYIGSLSERPTIDNKMKEMHNRVVHCGVR</sequence>
<reference evidence="8 9" key="1">
    <citation type="submission" date="2015-07" db="EMBL/GenBank/DDBJ databases">
        <title>Draft genome sequences of 17 French Clostridium botulinum group III.</title>
        <authorList>
            <person name="Woudstra C."/>
            <person name="Le Marechal C."/>
            <person name="Souillard R."/>
            <person name="Bayon-Auboyer M.-H."/>
            <person name="Dessouter D."/>
            <person name="Fach P."/>
        </authorList>
    </citation>
    <scope>NUCLEOTIDE SEQUENCE [LARGE SCALE GENOMIC DNA]</scope>
    <source>
        <strain evidence="8 9">12LNRI-CD</strain>
    </source>
</reference>
<dbReference type="InterPro" id="IPR005144">
    <property type="entry name" value="ATP-cone_dom"/>
</dbReference>
<dbReference type="Gene3D" id="3.20.70.20">
    <property type="match status" value="1"/>
</dbReference>
<dbReference type="NCBIfam" id="TIGR02487">
    <property type="entry name" value="NrdD"/>
    <property type="match status" value="1"/>
</dbReference>
<evidence type="ECO:0000256" key="2">
    <source>
        <dbReference type="ARBA" id="ARBA00022818"/>
    </source>
</evidence>
<keyword evidence="2 5" id="KW-0556">Organic radical</keyword>
<dbReference type="PROSITE" id="PS51149">
    <property type="entry name" value="GLY_RADICAL_2"/>
    <property type="match status" value="1"/>
</dbReference>
<feature type="domain" description="Glycine radical" evidence="6">
    <location>
        <begin position="577"/>
        <end position="705"/>
    </location>
</feature>
<gene>
    <name evidence="8" type="ORF">ADU74_13910</name>
</gene>
<dbReference type="GO" id="GO:0004748">
    <property type="term" value="F:ribonucleoside-diphosphate reductase activity, thioredoxin disulfide as acceptor"/>
    <property type="evidence" value="ECO:0007669"/>
    <property type="project" value="TreeGrafter"/>
</dbReference>
<dbReference type="InterPro" id="IPR012833">
    <property type="entry name" value="NrdD"/>
</dbReference>
<dbReference type="NCBIfam" id="NF006732">
    <property type="entry name" value="PRK09263.1"/>
    <property type="match status" value="1"/>
</dbReference>
<dbReference type="SUPFAM" id="SSF51998">
    <property type="entry name" value="PFL-like glycyl radical enzymes"/>
    <property type="match status" value="1"/>
</dbReference>
<dbReference type="InterPro" id="IPR001150">
    <property type="entry name" value="Gly_radical"/>
</dbReference>
<dbReference type="GO" id="GO:0006260">
    <property type="term" value="P:DNA replication"/>
    <property type="evidence" value="ECO:0007669"/>
    <property type="project" value="InterPro"/>
</dbReference>
<proteinExistence type="predicted"/>
<dbReference type="Proteomes" id="UP000037540">
    <property type="component" value="Unassembled WGS sequence"/>
</dbReference>
<evidence type="ECO:0000256" key="5">
    <source>
        <dbReference type="PROSITE-ProRule" id="PRU00493"/>
    </source>
</evidence>
<dbReference type="PROSITE" id="PS51161">
    <property type="entry name" value="ATP_CONE"/>
    <property type="match status" value="1"/>
</dbReference>
<dbReference type="EMBL" id="LGVR01000116">
    <property type="protein sequence ID" value="KOA81888.1"/>
    <property type="molecule type" value="Genomic_DNA"/>
</dbReference>
<evidence type="ECO:0000259" key="7">
    <source>
        <dbReference type="PROSITE" id="PS51161"/>
    </source>
</evidence>
<dbReference type="PANTHER" id="PTHR21075">
    <property type="entry name" value="ANAEROBIC RIBONUCLEOSIDE-TRIPHOSPHATE REDUCTASE"/>
    <property type="match status" value="1"/>
</dbReference>
<dbReference type="PANTHER" id="PTHR21075:SF0">
    <property type="entry name" value="ANAEROBIC RIBONUCLEOSIDE-TRIPHOSPHATE REDUCTASE"/>
    <property type="match status" value="1"/>
</dbReference>
<accession>A0A9Q1UWD6</accession>
<evidence type="ECO:0000259" key="6">
    <source>
        <dbReference type="PROSITE" id="PS51149"/>
    </source>
</evidence>
<keyword evidence="3 4" id="KW-0067">ATP-binding</keyword>
<evidence type="ECO:0000313" key="9">
    <source>
        <dbReference type="Proteomes" id="UP000037540"/>
    </source>
</evidence>
<organism evidence="8 9">
    <name type="scientific">Clostridium botulinum</name>
    <dbReference type="NCBI Taxonomy" id="1491"/>
    <lineage>
        <taxon>Bacteria</taxon>
        <taxon>Bacillati</taxon>
        <taxon>Bacillota</taxon>
        <taxon>Clostridia</taxon>
        <taxon>Eubacteriales</taxon>
        <taxon>Clostridiaceae</taxon>
        <taxon>Clostridium</taxon>
    </lineage>
</organism>
<dbReference type="GO" id="GO:0005524">
    <property type="term" value="F:ATP binding"/>
    <property type="evidence" value="ECO:0007669"/>
    <property type="project" value="UniProtKB-UniRule"/>
</dbReference>
<dbReference type="GO" id="GO:0008998">
    <property type="term" value="F:ribonucleoside-triphosphate reductase (thioredoxin) activity"/>
    <property type="evidence" value="ECO:0007669"/>
    <property type="project" value="InterPro"/>
</dbReference>
<dbReference type="GO" id="GO:0009265">
    <property type="term" value="P:2'-deoxyribonucleotide biosynthetic process"/>
    <property type="evidence" value="ECO:0007669"/>
    <property type="project" value="TreeGrafter"/>
</dbReference>